<name>A0A398A4W4_BRACM</name>
<feature type="transmembrane region" description="Helical" evidence="1">
    <location>
        <begin position="67"/>
        <end position="90"/>
    </location>
</feature>
<dbReference type="EMBL" id="CM010629">
    <property type="protein sequence ID" value="RID72869.1"/>
    <property type="molecule type" value="Genomic_DNA"/>
</dbReference>
<dbReference type="Proteomes" id="UP000264353">
    <property type="component" value="Chromosome A2"/>
</dbReference>
<evidence type="ECO:0000313" key="2">
    <source>
        <dbReference type="EMBL" id="RID72869.1"/>
    </source>
</evidence>
<gene>
    <name evidence="2" type="ORF">BRARA_B00048</name>
</gene>
<reference evidence="2 3" key="1">
    <citation type="submission" date="2018-06" db="EMBL/GenBank/DDBJ databases">
        <title>WGS assembly of Brassica rapa FPsc.</title>
        <authorList>
            <person name="Bowman J."/>
            <person name="Kohchi T."/>
            <person name="Yamato K."/>
            <person name="Jenkins J."/>
            <person name="Shu S."/>
            <person name="Ishizaki K."/>
            <person name="Yamaoka S."/>
            <person name="Nishihama R."/>
            <person name="Nakamura Y."/>
            <person name="Berger F."/>
            <person name="Adam C."/>
            <person name="Aki S."/>
            <person name="Althoff F."/>
            <person name="Araki T."/>
            <person name="Arteaga-Vazquez M."/>
            <person name="Balasubrmanian S."/>
            <person name="Bauer D."/>
            <person name="Boehm C."/>
            <person name="Briginshaw L."/>
            <person name="Caballero-Perez J."/>
            <person name="Catarino B."/>
            <person name="Chen F."/>
            <person name="Chiyoda S."/>
            <person name="Chovatia M."/>
            <person name="Davies K."/>
            <person name="Delmans M."/>
            <person name="Demura T."/>
            <person name="Dierschke T."/>
            <person name="Dolan L."/>
            <person name="Dorantes-Acosta A."/>
            <person name="Eklund D."/>
            <person name="Florent S."/>
            <person name="Flores-Sandoval E."/>
            <person name="Fujiyama A."/>
            <person name="Fukuzawa H."/>
            <person name="Galik B."/>
            <person name="Grimanelli D."/>
            <person name="Grimwood J."/>
            <person name="Grossniklaus U."/>
            <person name="Hamada T."/>
            <person name="Haseloff J."/>
            <person name="Hetherington A."/>
            <person name="Higo A."/>
            <person name="Hirakawa Y."/>
            <person name="Hundley H."/>
            <person name="Ikeda Y."/>
            <person name="Inoue K."/>
            <person name="Inoue S."/>
            <person name="Ishida S."/>
            <person name="Jia Q."/>
            <person name="Kakita M."/>
            <person name="Kanazawa T."/>
            <person name="Kawai Y."/>
            <person name="Kawashima T."/>
            <person name="Kennedy M."/>
            <person name="Kinose K."/>
            <person name="Kinoshita T."/>
            <person name="Kohara Y."/>
            <person name="Koide E."/>
            <person name="Komatsu K."/>
            <person name="Kopischke S."/>
            <person name="Kubo M."/>
            <person name="Kyozuka J."/>
            <person name="Lagercrantz U."/>
            <person name="Lin S."/>
            <person name="Lindquist E."/>
            <person name="Lipzen A."/>
            <person name="Lu C."/>
            <person name="Luna E."/>
            <person name="Martienssen R."/>
            <person name="Minamino N."/>
            <person name="Mizutani M."/>
            <person name="Mizutani M."/>
            <person name="Mochizuki N."/>
            <person name="Monte I."/>
            <person name="Mosher R."/>
            <person name="Nagasaki H."/>
            <person name="Nakagami H."/>
            <person name="Naramoto S."/>
            <person name="Nishitani K."/>
            <person name="Ohtani M."/>
            <person name="Okamoto T."/>
            <person name="Okumura M."/>
            <person name="Phillips J."/>
            <person name="Pollak B."/>
            <person name="Reinders A."/>
            <person name="Roevekamp M."/>
            <person name="Sano R."/>
            <person name="Sawa S."/>
            <person name="Schmid M."/>
            <person name="Shirakawa M."/>
            <person name="Solano R."/>
            <person name="Spunde A."/>
            <person name="Suetsugu N."/>
            <person name="Sugano S."/>
            <person name="Sugiyama A."/>
            <person name="Sun R."/>
            <person name="Suzuki Y."/>
            <person name="Takenaka M."/>
            <person name="Takezawa D."/>
            <person name="Tomogane H."/>
            <person name="Tsuzuki M."/>
            <person name="Ueda T."/>
            <person name="Umeda M."/>
            <person name="Ward J."/>
            <person name="Watanabe Y."/>
            <person name="Yazaki K."/>
            <person name="Yokoyama R."/>
            <person name="Yoshitake Y."/>
            <person name="Yotsui I."/>
            <person name="Zachgo S."/>
            <person name="Schmutz J."/>
        </authorList>
    </citation>
    <scope>NUCLEOTIDE SEQUENCE [LARGE SCALE GENOMIC DNA]</scope>
    <source>
        <strain evidence="3">cv. B-3</strain>
    </source>
</reference>
<keyword evidence="1" id="KW-1133">Transmembrane helix</keyword>
<proteinExistence type="predicted"/>
<sequence length="122" mass="13950">MILFLSLISLESFRERESFIFLTVKNQRDGDVFLHRFAGFSSASTPGVRALTLASDSFVKRRLGRLFFRQAAASTALILAGFLSGIRWLLQRRIGRLTFILSSFHLRCWVVFFTPDLSVLFV</sequence>
<accession>A0A398A4W4</accession>
<organism evidence="2 3">
    <name type="scientific">Brassica campestris</name>
    <name type="common">Field mustard</name>
    <dbReference type="NCBI Taxonomy" id="3711"/>
    <lineage>
        <taxon>Eukaryota</taxon>
        <taxon>Viridiplantae</taxon>
        <taxon>Streptophyta</taxon>
        <taxon>Embryophyta</taxon>
        <taxon>Tracheophyta</taxon>
        <taxon>Spermatophyta</taxon>
        <taxon>Magnoliopsida</taxon>
        <taxon>eudicotyledons</taxon>
        <taxon>Gunneridae</taxon>
        <taxon>Pentapetalae</taxon>
        <taxon>rosids</taxon>
        <taxon>malvids</taxon>
        <taxon>Brassicales</taxon>
        <taxon>Brassicaceae</taxon>
        <taxon>Brassiceae</taxon>
        <taxon>Brassica</taxon>
    </lineage>
</organism>
<dbReference type="AlphaFoldDB" id="A0A398A4W4"/>
<keyword evidence="1" id="KW-0812">Transmembrane</keyword>
<evidence type="ECO:0000313" key="3">
    <source>
        <dbReference type="Proteomes" id="UP000264353"/>
    </source>
</evidence>
<protein>
    <submittedName>
        <fullName evidence="2">Uncharacterized protein</fullName>
    </submittedName>
</protein>
<keyword evidence="1" id="KW-0472">Membrane</keyword>
<evidence type="ECO:0000256" key="1">
    <source>
        <dbReference type="SAM" id="Phobius"/>
    </source>
</evidence>